<dbReference type="EMBL" id="JBHSIU010000005">
    <property type="protein sequence ID" value="MFC4997056.1"/>
    <property type="molecule type" value="Genomic_DNA"/>
</dbReference>
<comment type="caution">
    <text evidence="2">The sequence shown here is derived from an EMBL/GenBank/DDBJ whole genome shotgun (WGS) entry which is preliminary data.</text>
</comment>
<keyword evidence="1" id="KW-0472">Membrane</keyword>
<accession>A0ABV9VL04</accession>
<evidence type="ECO:0000313" key="3">
    <source>
        <dbReference type="Proteomes" id="UP001595912"/>
    </source>
</evidence>
<organism evidence="2 3">
    <name type="scientific">Dactylosporangium cerinum</name>
    <dbReference type="NCBI Taxonomy" id="1434730"/>
    <lineage>
        <taxon>Bacteria</taxon>
        <taxon>Bacillati</taxon>
        <taxon>Actinomycetota</taxon>
        <taxon>Actinomycetes</taxon>
        <taxon>Micromonosporales</taxon>
        <taxon>Micromonosporaceae</taxon>
        <taxon>Dactylosporangium</taxon>
    </lineage>
</organism>
<name>A0ABV9VL04_9ACTN</name>
<evidence type="ECO:0000313" key="2">
    <source>
        <dbReference type="EMBL" id="MFC4997056.1"/>
    </source>
</evidence>
<gene>
    <name evidence="2" type="ORF">ACFPIJ_04365</name>
</gene>
<keyword evidence="1" id="KW-1133">Transmembrane helix</keyword>
<proteinExistence type="predicted"/>
<keyword evidence="3" id="KW-1185">Reference proteome</keyword>
<dbReference type="Proteomes" id="UP001595912">
    <property type="component" value="Unassembled WGS sequence"/>
</dbReference>
<keyword evidence="1" id="KW-0812">Transmembrane</keyword>
<sequence length="55" mass="6032">MWLKELPAFLRGETAVLRWINMATSPLLGAVVYAGFLETSSRMSGRTTSKTSRAA</sequence>
<evidence type="ECO:0000256" key="1">
    <source>
        <dbReference type="SAM" id="Phobius"/>
    </source>
</evidence>
<protein>
    <submittedName>
        <fullName evidence="2">Uncharacterized protein</fullName>
    </submittedName>
</protein>
<dbReference type="RefSeq" id="WP_380113278.1">
    <property type="nucleotide sequence ID" value="NZ_JBHSIU010000005.1"/>
</dbReference>
<reference evidence="3" key="1">
    <citation type="journal article" date="2019" name="Int. J. Syst. Evol. Microbiol.">
        <title>The Global Catalogue of Microorganisms (GCM) 10K type strain sequencing project: providing services to taxonomists for standard genome sequencing and annotation.</title>
        <authorList>
            <consortium name="The Broad Institute Genomics Platform"/>
            <consortium name="The Broad Institute Genome Sequencing Center for Infectious Disease"/>
            <person name="Wu L."/>
            <person name="Ma J."/>
        </authorList>
    </citation>
    <scope>NUCLEOTIDE SEQUENCE [LARGE SCALE GENOMIC DNA]</scope>
    <source>
        <strain evidence="3">CGMCC 4.7152</strain>
    </source>
</reference>
<feature type="transmembrane region" description="Helical" evidence="1">
    <location>
        <begin position="16"/>
        <end position="36"/>
    </location>
</feature>